<evidence type="ECO:0000256" key="3">
    <source>
        <dbReference type="ARBA" id="ARBA00023136"/>
    </source>
</evidence>
<dbReference type="InterPro" id="IPR050208">
    <property type="entry name" value="MHC_class-I_related"/>
</dbReference>
<dbReference type="InterPro" id="IPR037055">
    <property type="entry name" value="MHC_I-like_Ag-recog_sf"/>
</dbReference>
<dbReference type="FunFam" id="2.60.40.10:FF:000204">
    <property type="entry name" value="Major histocompatibility complex, class I-related protein"/>
    <property type="match status" value="1"/>
</dbReference>
<proteinExistence type="predicted"/>
<dbReference type="Pfam" id="PF07654">
    <property type="entry name" value="C1-set"/>
    <property type="match status" value="1"/>
</dbReference>
<dbReference type="PANTHER" id="PTHR16675:SF139">
    <property type="entry name" value="MHC CLASS I-LIKE PROTEIN MILL1"/>
    <property type="match status" value="1"/>
</dbReference>
<dbReference type="InterPro" id="IPR007110">
    <property type="entry name" value="Ig-like_dom"/>
</dbReference>
<keyword evidence="4" id="KW-1015">Disulfide bond</keyword>
<evidence type="ECO:0000313" key="8">
    <source>
        <dbReference type="Proteomes" id="UP001488838"/>
    </source>
</evidence>
<reference evidence="7 8" key="1">
    <citation type="journal article" date="2023" name="bioRxiv">
        <title>Conserved and derived expression patterns and positive selection on dental genes reveal complex evolutionary context of ever-growing rodent molars.</title>
        <authorList>
            <person name="Calamari Z.T."/>
            <person name="Song A."/>
            <person name="Cohen E."/>
            <person name="Akter M."/>
            <person name="Roy R.D."/>
            <person name="Hallikas O."/>
            <person name="Christensen M.M."/>
            <person name="Li P."/>
            <person name="Marangoni P."/>
            <person name="Jernvall J."/>
            <person name="Klein O.D."/>
        </authorList>
    </citation>
    <scope>NUCLEOTIDE SEQUENCE [LARGE SCALE GENOMIC DNA]</scope>
    <source>
        <strain evidence="7">V071</strain>
    </source>
</reference>
<dbReference type="InterPro" id="IPR013783">
    <property type="entry name" value="Ig-like_fold"/>
</dbReference>
<dbReference type="PROSITE" id="PS50835">
    <property type="entry name" value="IG_LIKE"/>
    <property type="match status" value="1"/>
</dbReference>
<name>A0AAW0HRG2_MYOGA</name>
<dbReference type="EMBL" id="JBBHLL010000368">
    <property type="protein sequence ID" value="KAK7804677.1"/>
    <property type="molecule type" value="Genomic_DNA"/>
</dbReference>
<dbReference type="GO" id="GO:0006955">
    <property type="term" value="P:immune response"/>
    <property type="evidence" value="ECO:0007669"/>
    <property type="project" value="TreeGrafter"/>
</dbReference>
<keyword evidence="2" id="KW-0732">Signal</keyword>
<dbReference type="InterPro" id="IPR011162">
    <property type="entry name" value="MHC_I/II-like_Ag-recog"/>
</dbReference>
<sequence>MQELRPGQEKLRACGRWRSNSGGYWPRSQAKTGVTLGCELQRNGNIGGFWRLGYDGQDALTFDQKTLTWTMAVPSTQQTKTFWETHAPRTDQVKTFLKGTCPSQLQRHLNSLRNSQMDTGPPKVNVTRRRYPVGRITLTCWAFNLYPPVATLTWLRDGKPVQQHTFGPRTILPSGDGTYQTRTSIWVLPGQEPHFTCHLKHCRSNIEAPTVLSEKIGQSSTLGRGMQGWGDLCGVQ</sequence>
<keyword evidence="8" id="KW-1185">Reference proteome</keyword>
<dbReference type="Pfam" id="PF00129">
    <property type="entry name" value="MHC_I"/>
    <property type="match status" value="1"/>
</dbReference>
<keyword evidence="5" id="KW-0325">Glycoprotein</keyword>
<evidence type="ECO:0000256" key="5">
    <source>
        <dbReference type="ARBA" id="ARBA00023180"/>
    </source>
</evidence>
<dbReference type="InterPro" id="IPR011161">
    <property type="entry name" value="MHC_I-like_Ag-recog"/>
</dbReference>
<gene>
    <name evidence="7" type="ORF">U0070_016190</name>
</gene>
<accession>A0AAW0HRG2</accession>
<feature type="domain" description="Ig-like" evidence="6">
    <location>
        <begin position="122"/>
        <end position="213"/>
    </location>
</feature>
<evidence type="ECO:0000256" key="2">
    <source>
        <dbReference type="ARBA" id="ARBA00022729"/>
    </source>
</evidence>
<evidence type="ECO:0000259" key="6">
    <source>
        <dbReference type="PROSITE" id="PS50835"/>
    </source>
</evidence>
<evidence type="ECO:0000313" key="7">
    <source>
        <dbReference type="EMBL" id="KAK7804677.1"/>
    </source>
</evidence>
<evidence type="ECO:0000256" key="4">
    <source>
        <dbReference type="ARBA" id="ARBA00023157"/>
    </source>
</evidence>
<evidence type="ECO:0000256" key="1">
    <source>
        <dbReference type="ARBA" id="ARBA00004370"/>
    </source>
</evidence>
<dbReference type="InterPro" id="IPR003597">
    <property type="entry name" value="Ig_C1-set"/>
</dbReference>
<dbReference type="SMART" id="SM00407">
    <property type="entry name" value="IGc1"/>
    <property type="match status" value="1"/>
</dbReference>
<comment type="caution">
    <text evidence="7">The sequence shown here is derived from an EMBL/GenBank/DDBJ whole genome shotgun (WGS) entry which is preliminary data.</text>
</comment>
<protein>
    <recommendedName>
        <fullName evidence="6">Ig-like domain-containing protein</fullName>
    </recommendedName>
</protein>
<dbReference type="PANTHER" id="PTHR16675">
    <property type="entry name" value="MHC CLASS I-RELATED"/>
    <property type="match status" value="1"/>
</dbReference>
<dbReference type="SUPFAM" id="SSF54452">
    <property type="entry name" value="MHC antigen-recognition domain"/>
    <property type="match status" value="1"/>
</dbReference>
<dbReference type="AlphaFoldDB" id="A0AAW0HRG2"/>
<keyword evidence="3" id="KW-0472">Membrane</keyword>
<dbReference type="Proteomes" id="UP001488838">
    <property type="component" value="Unassembled WGS sequence"/>
</dbReference>
<dbReference type="InterPro" id="IPR036179">
    <property type="entry name" value="Ig-like_dom_sf"/>
</dbReference>
<dbReference type="SUPFAM" id="SSF48726">
    <property type="entry name" value="Immunoglobulin"/>
    <property type="match status" value="1"/>
</dbReference>
<comment type="subcellular location">
    <subcellularLocation>
        <location evidence="1">Membrane</location>
    </subcellularLocation>
</comment>
<organism evidence="7 8">
    <name type="scientific">Myodes glareolus</name>
    <name type="common">Bank vole</name>
    <name type="synonym">Clethrionomys glareolus</name>
    <dbReference type="NCBI Taxonomy" id="447135"/>
    <lineage>
        <taxon>Eukaryota</taxon>
        <taxon>Metazoa</taxon>
        <taxon>Chordata</taxon>
        <taxon>Craniata</taxon>
        <taxon>Vertebrata</taxon>
        <taxon>Euteleostomi</taxon>
        <taxon>Mammalia</taxon>
        <taxon>Eutheria</taxon>
        <taxon>Euarchontoglires</taxon>
        <taxon>Glires</taxon>
        <taxon>Rodentia</taxon>
        <taxon>Myomorpha</taxon>
        <taxon>Muroidea</taxon>
        <taxon>Cricetidae</taxon>
        <taxon>Arvicolinae</taxon>
        <taxon>Myodes</taxon>
    </lineage>
</organism>
<dbReference type="GO" id="GO:0005615">
    <property type="term" value="C:extracellular space"/>
    <property type="evidence" value="ECO:0007669"/>
    <property type="project" value="TreeGrafter"/>
</dbReference>
<dbReference type="Gene3D" id="3.30.500.10">
    <property type="entry name" value="MHC class I-like antigen recognition-like"/>
    <property type="match status" value="1"/>
</dbReference>
<dbReference type="Gene3D" id="2.60.40.10">
    <property type="entry name" value="Immunoglobulins"/>
    <property type="match status" value="1"/>
</dbReference>
<dbReference type="GO" id="GO:0009897">
    <property type="term" value="C:external side of plasma membrane"/>
    <property type="evidence" value="ECO:0007669"/>
    <property type="project" value="TreeGrafter"/>
</dbReference>